<reference evidence="1 2" key="1">
    <citation type="submission" date="2018-04" db="EMBL/GenBank/DDBJ databases">
        <title>Genomic Encyclopedia of Archaeal and Bacterial Type Strains, Phase II (KMG-II): from individual species to whole genera.</title>
        <authorList>
            <person name="Goeker M."/>
        </authorList>
    </citation>
    <scope>NUCLEOTIDE SEQUENCE [LARGE SCALE GENOMIC DNA]</scope>
    <source>
        <strain evidence="1 2">DSM 21823</strain>
    </source>
</reference>
<dbReference type="AlphaFoldDB" id="A0A2T6AP51"/>
<dbReference type="EMBL" id="QBKP01000021">
    <property type="protein sequence ID" value="PTX45598.1"/>
    <property type="molecule type" value="Genomic_DNA"/>
</dbReference>
<comment type="caution">
    <text evidence="1">The sequence shown here is derived from an EMBL/GenBank/DDBJ whole genome shotgun (WGS) entry which is preliminary data.</text>
</comment>
<dbReference type="OrthoDB" id="8265472at2"/>
<sequence length="235" mass="25964">MSYDFILPARIMFHMQRVIAAPMASTRVYLSGVRIEPIAAGGAFMVATDGVAMLIHRARHATATRAATIAVQEPWLPDAYDEWGERLETNWAAQHIRIPPEISDHPVAAGIVYGGREEPVMHVIAEEISGAFPDWRKAVSADFLDPSYTSNRVHARKGHWPDCFDPRVVSETCSLWRGVQISRRGDGMPWLITMEDDPDTLAVISPRSLPRPETPVLTDMLTAIGRADLLEGGAV</sequence>
<accession>A0A2T6AP51</accession>
<keyword evidence="2" id="KW-1185">Reference proteome</keyword>
<dbReference type="Proteomes" id="UP000244224">
    <property type="component" value="Unassembled WGS sequence"/>
</dbReference>
<gene>
    <name evidence="1" type="ORF">C8N34_12128</name>
</gene>
<name>A0A2T6AP51_9RHOB</name>
<evidence type="ECO:0000313" key="1">
    <source>
        <dbReference type="EMBL" id="PTX45598.1"/>
    </source>
</evidence>
<protein>
    <submittedName>
        <fullName evidence="1">Uncharacterized protein</fullName>
    </submittedName>
</protein>
<evidence type="ECO:0000313" key="2">
    <source>
        <dbReference type="Proteomes" id="UP000244224"/>
    </source>
</evidence>
<proteinExistence type="predicted"/>
<organism evidence="1 2">
    <name type="scientific">Gemmobacter caeni</name>
    <dbReference type="NCBI Taxonomy" id="589035"/>
    <lineage>
        <taxon>Bacteria</taxon>
        <taxon>Pseudomonadati</taxon>
        <taxon>Pseudomonadota</taxon>
        <taxon>Alphaproteobacteria</taxon>
        <taxon>Rhodobacterales</taxon>
        <taxon>Paracoccaceae</taxon>
        <taxon>Gemmobacter</taxon>
    </lineage>
</organism>
<dbReference type="RefSeq" id="WP_108130522.1">
    <property type="nucleotide sequence ID" value="NZ_QBKP01000021.1"/>
</dbReference>